<feature type="transmembrane region" description="Helical" evidence="7">
    <location>
        <begin position="206"/>
        <end position="226"/>
    </location>
</feature>
<feature type="region of interest" description="Disordered" evidence="6">
    <location>
        <begin position="265"/>
        <end position="292"/>
    </location>
</feature>
<keyword evidence="4 7" id="KW-0472">Membrane</keyword>
<feature type="transmembrane region" description="Helical" evidence="7">
    <location>
        <begin position="57"/>
        <end position="74"/>
    </location>
</feature>
<dbReference type="PANTHER" id="PTHR33048">
    <property type="entry name" value="PTH11-LIKE INTEGRAL MEMBRANE PROTEIN (AFU_ORTHOLOGUE AFUA_5G11245)"/>
    <property type="match status" value="1"/>
</dbReference>
<feature type="compositionally biased region" description="Low complexity" evidence="6">
    <location>
        <begin position="268"/>
        <end position="277"/>
    </location>
</feature>
<protein>
    <recommendedName>
        <fullName evidence="8">Rhodopsin domain-containing protein</fullName>
    </recommendedName>
</protein>
<dbReference type="EMBL" id="ML994626">
    <property type="protein sequence ID" value="KAF2187734.1"/>
    <property type="molecule type" value="Genomic_DNA"/>
</dbReference>
<evidence type="ECO:0000256" key="6">
    <source>
        <dbReference type="SAM" id="MobiDB-lite"/>
    </source>
</evidence>
<evidence type="ECO:0000259" key="8">
    <source>
        <dbReference type="Pfam" id="PF20684"/>
    </source>
</evidence>
<dbReference type="OrthoDB" id="3903189at2759"/>
<dbReference type="AlphaFoldDB" id="A0A6A6E7E4"/>
<evidence type="ECO:0000256" key="3">
    <source>
        <dbReference type="ARBA" id="ARBA00022989"/>
    </source>
</evidence>
<gene>
    <name evidence="9" type="ORF">K469DRAFT_628661</name>
</gene>
<evidence type="ECO:0000256" key="1">
    <source>
        <dbReference type="ARBA" id="ARBA00004141"/>
    </source>
</evidence>
<dbReference type="Proteomes" id="UP000800200">
    <property type="component" value="Unassembled WGS sequence"/>
</dbReference>
<feature type="region of interest" description="Disordered" evidence="6">
    <location>
        <begin position="240"/>
        <end position="259"/>
    </location>
</feature>
<evidence type="ECO:0000256" key="2">
    <source>
        <dbReference type="ARBA" id="ARBA00022692"/>
    </source>
</evidence>
<evidence type="ECO:0000256" key="5">
    <source>
        <dbReference type="ARBA" id="ARBA00038359"/>
    </source>
</evidence>
<comment type="similarity">
    <text evidence="5">Belongs to the SAT4 family.</text>
</comment>
<feature type="transmembrane region" description="Helical" evidence="7">
    <location>
        <begin position="166"/>
        <end position="186"/>
    </location>
</feature>
<evidence type="ECO:0000313" key="9">
    <source>
        <dbReference type="EMBL" id="KAF2187734.1"/>
    </source>
</evidence>
<feature type="domain" description="Rhodopsin" evidence="8">
    <location>
        <begin position="34"/>
        <end position="220"/>
    </location>
</feature>
<proteinExistence type="inferred from homology"/>
<keyword evidence="3 7" id="KW-1133">Transmembrane helix</keyword>
<dbReference type="InterPro" id="IPR049326">
    <property type="entry name" value="Rhodopsin_dom_fungi"/>
</dbReference>
<organism evidence="9 10">
    <name type="scientific">Zopfia rhizophila CBS 207.26</name>
    <dbReference type="NCBI Taxonomy" id="1314779"/>
    <lineage>
        <taxon>Eukaryota</taxon>
        <taxon>Fungi</taxon>
        <taxon>Dikarya</taxon>
        <taxon>Ascomycota</taxon>
        <taxon>Pezizomycotina</taxon>
        <taxon>Dothideomycetes</taxon>
        <taxon>Dothideomycetes incertae sedis</taxon>
        <taxon>Zopfiaceae</taxon>
        <taxon>Zopfia</taxon>
    </lineage>
</organism>
<dbReference type="Pfam" id="PF20684">
    <property type="entry name" value="Fung_rhodopsin"/>
    <property type="match status" value="1"/>
</dbReference>
<reference evidence="9" key="1">
    <citation type="journal article" date="2020" name="Stud. Mycol.">
        <title>101 Dothideomycetes genomes: a test case for predicting lifestyles and emergence of pathogens.</title>
        <authorList>
            <person name="Haridas S."/>
            <person name="Albert R."/>
            <person name="Binder M."/>
            <person name="Bloem J."/>
            <person name="Labutti K."/>
            <person name="Salamov A."/>
            <person name="Andreopoulos B."/>
            <person name="Baker S."/>
            <person name="Barry K."/>
            <person name="Bills G."/>
            <person name="Bluhm B."/>
            <person name="Cannon C."/>
            <person name="Castanera R."/>
            <person name="Culley D."/>
            <person name="Daum C."/>
            <person name="Ezra D."/>
            <person name="Gonzalez J."/>
            <person name="Henrissat B."/>
            <person name="Kuo A."/>
            <person name="Liang C."/>
            <person name="Lipzen A."/>
            <person name="Lutzoni F."/>
            <person name="Magnuson J."/>
            <person name="Mondo S."/>
            <person name="Nolan M."/>
            <person name="Ohm R."/>
            <person name="Pangilinan J."/>
            <person name="Park H.-J."/>
            <person name="Ramirez L."/>
            <person name="Alfaro M."/>
            <person name="Sun H."/>
            <person name="Tritt A."/>
            <person name="Yoshinaga Y."/>
            <person name="Zwiers L.-H."/>
            <person name="Turgeon B."/>
            <person name="Goodwin S."/>
            <person name="Spatafora J."/>
            <person name="Crous P."/>
            <person name="Grigoriev I."/>
        </authorList>
    </citation>
    <scope>NUCLEOTIDE SEQUENCE</scope>
    <source>
        <strain evidence="9">CBS 207.26</strain>
    </source>
</reference>
<dbReference type="InterPro" id="IPR052337">
    <property type="entry name" value="SAT4-like"/>
</dbReference>
<evidence type="ECO:0000313" key="10">
    <source>
        <dbReference type="Proteomes" id="UP000800200"/>
    </source>
</evidence>
<accession>A0A6A6E7E4</accession>
<evidence type="ECO:0000256" key="4">
    <source>
        <dbReference type="ARBA" id="ARBA00023136"/>
    </source>
</evidence>
<dbReference type="PANTHER" id="PTHR33048:SF149">
    <property type="entry name" value="UBID FAMILY DECARBOXYLASE"/>
    <property type="match status" value="1"/>
</dbReference>
<keyword evidence="2 7" id="KW-0812">Transmembrane</keyword>
<comment type="subcellular location">
    <subcellularLocation>
        <location evidence="1">Membrane</location>
        <topology evidence="1">Multi-pass membrane protein</topology>
    </subcellularLocation>
</comment>
<evidence type="ECO:0000256" key="7">
    <source>
        <dbReference type="SAM" id="Phobius"/>
    </source>
</evidence>
<keyword evidence="10" id="KW-1185">Reference proteome</keyword>
<feature type="compositionally biased region" description="Polar residues" evidence="6">
    <location>
        <begin position="241"/>
        <end position="255"/>
    </location>
</feature>
<sequence>MVTLVTFLYTGLITCLDIIVKGGGSNLYRPEEWSTFTEEDIQERIRGSKVVVISEQAMLNVIWVLKFCVLFVLARMTVNTKYSHPVIFVRWCVGFAWLGAQLAFFTTCRPFEGYWAMPPPDPNCATLETYAKIQAAMNLGSDIAIIAIPMPMIWSLKAPFKQKMALMILFSMGAFVIIAAILTKVFNLTDVNSPAYMQWYVREASVAVYVANLPGIWPLLLHIPFLRSIKGSADRGPSYLPQYQTRAQTTSNRQATQKDDEIELQAHSLSGSTASSSMRPVEEEMEEEEEERVGHFRLVATLKGMRKGSPASDQRELNEGGGWGAIAAGVNIENKIEVNRDTVHGTGIGKGRFGWEVATLAPKVRIEGPDGSVKE</sequence>
<dbReference type="GO" id="GO:0016020">
    <property type="term" value="C:membrane"/>
    <property type="evidence" value="ECO:0007669"/>
    <property type="project" value="UniProtKB-SubCell"/>
</dbReference>
<feature type="transmembrane region" description="Helical" evidence="7">
    <location>
        <begin position="86"/>
        <end position="105"/>
    </location>
</feature>
<name>A0A6A6E7E4_9PEZI</name>